<dbReference type="Proteomes" id="UP001551675">
    <property type="component" value="Unassembled WGS sequence"/>
</dbReference>
<feature type="region of interest" description="Disordered" evidence="1">
    <location>
        <begin position="22"/>
        <end position="43"/>
    </location>
</feature>
<protein>
    <recommendedName>
        <fullName evidence="4">Transposase IS4-like domain-containing protein</fullName>
    </recommendedName>
</protein>
<keyword evidence="3" id="KW-1185">Reference proteome</keyword>
<reference evidence="2 3" key="1">
    <citation type="submission" date="2024-06" db="EMBL/GenBank/DDBJ databases">
        <title>The Natural Products Discovery Center: Release of the First 8490 Sequenced Strains for Exploring Actinobacteria Biosynthetic Diversity.</title>
        <authorList>
            <person name="Kalkreuter E."/>
            <person name="Kautsar S.A."/>
            <person name="Yang D."/>
            <person name="Bader C.D."/>
            <person name="Teijaro C.N."/>
            <person name="Fluegel L."/>
            <person name="Davis C.M."/>
            <person name="Simpson J.R."/>
            <person name="Lauterbach L."/>
            <person name="Steele A.D."/>
            <person name="Gui C."/>
            <person name="Meng S."/>
            <person name="Li G."/>
            <person name="Viehrig K."/>
            <person name="Ye F."/>
            <person name="Su P."/>
            <person name="Kiefer A.F."/>
            <person name="Nichols A."/>
            <person name="Cepeda A.J."/>
            <person name="Yan W."/>
            <person name="Fan B."/>
            <person name="Jiang Y."/>
            <person name="Adhikari A."/>
            <person name="Zheng C.-J."/>
            <person name="Schuster L."/>
            <person name="Cowan T.M."/>
            <person name="Smanski M.J."/>
            <person name="Chevrette M.G."/>
            <person name="De Carvalho L.P.S."/>
            <person name="Shen B."/>
        </authorList>
    </citation>
    <scope>NUCLEOTIDE SEQUENCE [LARGE SCALE GENOMIC DNA]</scope>
    <source>
        <strain evidence="2 3">NPDC050100</strain>
    </source>
</reference>
<evidence type="ECO:0000313" key="3">
    <source>
        <dbReference type="Proteomes" id="UP001551675"/>
    </source>
</evidence>
<organism evidence="2 3">
    <name type="scientific">Microtetraspora glauca</name>
    <dbReference type="NCBI Taxonomy" id="1996"/>
    <lineage>
        <taxon>Bacteria</taxon>
        <taxon>Bacillati</taxon>
        <taxon>Actinomycetota</taxon>
        <taxon>Actinomycetes</taxon>
        <taxon>Streptosporangiales</taxon>
        <taxon>Streptosporangiaceae</taxon>
        <taxon>Microtetraspora</taxon>
    </lineage>
</organism>
<dbReference type="RefSeq" id="WP_061254302.1">
    <property type="nucleotide sequence ID" value="NZ_JBFALK010000015.1"/>
</dbReference>
<evidence type="ECO:0000313" key="2">
    <source>
        <dbReference type="EMBL" id="MEV0972019.1"/>
    </source>
</evidence>
<accession>A0ABV3GK53</accession>
<dbReference type="InterPro" id="IPR012337">
    <property type="entry name" value="RNaseH-like_sf"/>
</dbReference>
<gene>
    <name evidence="2" type="ORF">AB0I59_25735</name>
</gene>
<dbReference type="EMBL" id="JBFALK010000015">
    <property type="protein sequence ID" value="MEV0972019.1"/>
    <property type="molecule type" value="Genomic_DNA"/>
</dbReference>
<evidence type="ECO:0008006" key="4">
    <source>
        <dbReference type="Google" id="ProtNLM"/>
    </source>
</evidence>
<dbReference type="SUPFAM" id="SSF53098">
    <property type="entry name" value="Ribonuclease H-like"/>
    <property type="match status" value="1"/>
</dbReference>
<evidence type="ECO:0000256" key="1">
    <source>
        <dbReference type="SAM" id="MobiDB-lite"/>
    </source>
</evidence>
<name>A0ABV3GK53_MICGL</name>
<comment type="caution">
    <text evidence="2">The sequence shown here is derived from an EMBL/GenBank/DDBJ whole genome shotgun (WGS) entry which is preliminary data.</text>
</comment>
<proteinExistence type="predicted"/>
<sequence>MIFHNHPSKNWISVDPPRTSTGIGARPAAGRTSPAPAVFGPTSEGETGYARRLLYLLKPDMLVLWDKGFDSNAFLAQVAATGAQILGRLRSNRRTPVLTLFADGSYLTTVGTLQIRVVEAQVTVTCADGTIFTGSYRPATTLTDARRYPAAALVQAPPSAMGTRVGLLRAASHHHAGASAALR</sequence>